<dbReference type="InterPro" id="IPR053235">
    <property type="entry name" value="Ser_Thr_kinase"/>
</dbReference>
<dbReference type="GO" id="GO:0005524">
    <property type="term" value="F:ATP binding"/>
    <property type="evidence" value="ECO:0007669"/>
    <property type="project" value="InterPro"/>
</dbReference>
<dbReference type="InterPro" id="IPR000719">
    <property type="entry name" value="Prot_kinase_dom"/>
</dbReference>
<evidence type="ECO:0000313" key="4">
    <source>
        <dbReference type="Proteomes" id="UP000557566"/>
    </source>
</evidence>
<proteinExistence type="predicted"/>
<sequence>MVNASEGASEERTEPFSQSELDARVKGIRVDEPGALLVDDAVPLDILQVEDHHHKQGIRILVRPLTDLPGARSVGPGNDSCQWLALRAEVASKDQPEHKVLAVTQTCKDIKFSVRIPGESQDQSSRPPLWCELYYDPASDKVIFLNKSDVPILLSRICQSSSPPSSPHFSEAHLINPGLAKALKPGTWRIKVREIAVLDFRLLEKRPVTLYQLHQPSLPAGTTTPAGTSPQSASTSGKRSMTSDEDGKRVKRRISDTDEVDDGVIMFLRPAAEPLVFPLPNAKESKDMTATNGHALLDAQSGETVAIPGVCQVDAYQLTKREPIASTPLSAVYKAFHSHIPGNIVTVKVLKTRVTLSNDKPLAHERNVIRQADMWLRESQSQEDLKHNSIVRYYGGDARFLSLYMEHVEAPDLASAARWRDKADEFTGGREDAWRILRDAAEALACIHEQKMVHNDIKPANILYSPERGGVICDFGLSTYAGNSPTSGGTPYYVPPEFIGKKLRGAPSDVWALGITMLYVLRKIPFPDSRARRHHPKPLYWQIGGINNPTLAYKQHGNGQPAVNQMRDWLSEIFETREKLSSRDRLERLVKDMLTPNSNQRITMARVIQELKAEQSTLVR</sequence>
<dbReference type="GO" id="GO:0005737">
    <property type="term" value="C:cytoplasm"/>
    <property type="evidence" value="ECO:0007669"/>
    <property type="project" value="TreeGrafter"/>
</dbReference>
<dbReference type="Proteomes" id="UP000557566">
    <property type="component" value="Unassembled WGS sequence"/>
</dbReference>
<dbReference type="Pfam" id="PF00069">
    <property type="entry name" value="Pkinase"/>
    <property type="match status" value="1"/>
</dbReference>
<name>A0A8H4LV94_9HYPO</name>
<evidence type="ECO:0000256" key="1">
    <source>
        <dbReference type="SAM" id="MobiDB-lite"/>
    </source>
</evidence>
<dbReference type="GO" id="GO:0004674">
    <property type="term" value="F:protein serine/threonine kinase activity"/>
    <property type="evidence" value="ECO:0007669"/>
    <property type="project" value="TreeGrafter"/>
</dbReference>
<evidence type="ECO:0000313" key="3">
    <source>
        <dbReference type="EMBL" id="KAF4505517.1"/>
    </source>
</evidence>
<feature type="region of interest" description="Disordered" evidence="1">
    <location>
        <begin position="1"/>
        <end position="20"/>
    </location>
</feature>
<dbReference type="AlphaFoldDB" id="A0A8H4LV94"/>
<dbReference type="InterPro" id="IPR008271">
    <property type="entry name" value="Ser/Thr_kinase_AS"/>
</dbReference>
<organism evidence="3 4">
    <name type="scientific">Ophiocordyceps sinensis</name>
    <dbReference type="NCBI Taxonomy" id="72228"/>
    <lineage>
        <taxon>Eukaryota</taxon>
        <taxon>Fungi</taxon>
        <taxon>Dikarya</taxon>
        <taxon>Ascomycota</taxon>
        <taxon>Pezizomycotina</taxon>
        <taxon>Sordariomycetes</taxon>
        <taxon>Hypocreomycetidae</taxon>
        <taxon>Hypocreales</taxon>
        <taxon>Ophiocordycipitaceae</taxon>
        <taxon>Ophiocordyceps</taxon>
    </lineage>
</organism>
<dbReference type="PANTHER" id="PTHR24361">
    <property type="entry name" value="MITOGEN-ACTIVATED KINASE KINASE KINASE"/>
    <property type="match status" value="1"/>
</dbReference>
<dbReference type="SUPFAM" id="SSF56112">
    <property type="entry name" value="Protein kinase-like (PK-like)"/>
    <property type="match status" value="1"/>
</dbReference>
<feature type="compositionally biased region" description="Low complexity" evidence="1">
    <location>
        <begin position="216"/>
        <end position="237"/>
    </location>
</feature>
<dbReference type="EMBL" id="JAAVMX010000008">
    <property type="protein sequence ID" value="KAF4505517.1"/>
    <property type="molecule type" value="Genomic_DNA"/>
</dbReference>
<protein>
    <recommendedName>
        <fullName evidence="2">Protein kinase domain-containing protein</fullName>
    </recommendedName>
</protein>
<feature type="compositionally biased region" description="Basic and acidic residues" evidence="1">
    <location>
        <begin position="241"/>
        <end position="254"/>
    </location>
</feature>
<keyword evidence="4" id="KW-1185">Reference proteome</keyword>
<feature type="domain" description="Protein kinase" evidence="2">
    <location>
        <begin position="318"/>
        <end position="618"/>
    </location>
</feature>
<dbReference type="InterPro" id="IPR011009">
    <property type="entry name" value="Kinase-like_dom_sf"/>
</dbReference>
<dbReference type="SMART" id="SM00220">
    <property type="entry name" value="S_TKc"/>
    <property type="match status" value="1"/>
</dbReference>
<dbReference type="PROSITE" id="PS50011">
    <property type="entry name" value="PROTEIN_KINASE_DOM"/>
    <property type="match status" value="1"/>
</dbReference>
<feature type="region of interest" description="Disordered" evidence="1">
    <location>
        <begin position="216"/>
        <end position="254"/>
    </location>
</feature>
<dbReference type="PROSITE" id="PS00108">
    <property type="entry name" value="PROTEIN_KINASE_ST"/>
    <property type="match status" value="1"/>
</dbReference>
<dbReference type="Gene3D" id="1.10.510.10">
    <property type="entry name" value="Transferase(Phosphotransferase) domain 1"/>
    <property type="match status" value="1"/>
</dbReference>
<comment type="caution">
    <text evidence="3">The sequence shown here is derived from an EMBL/GenBank/DDBJ whole genome shotgun (WGS) entry which is preliminary data.</text>
</comment>
<accession>A0A8H4LV94</accession>
<dbReference type="OrthoDB" id="346907at2759"/>
<evidence type="ECO:0000259" key="2">
    <source>
        <dbReference type="PROSITE" id="PS50011"/>
    </source>
</evidence>
<gene>
    <name evidence="3" type="ORF">G6O67_007458</name>
</gene>
<reference evidence="3 4" key="1">
    <citation type="journal article" date="2020" name="Genome Biol. Evol.">
        <title>A new high-quality draft genome assembly of the Chinese cordyceps Ophiocordyceps sinensis.</title>
        <authorList>
            <person name="Shu R."/>
            <person name="Zhang J."/>
            <person name="Meng Q."/>
            <person name="Zhang H."/>
            <person name="Zhou G."/>
            <person name="Li M."/>
            <person name="Wu P."/>
            <person name="Zhao Y."/>
            <person name="Chen C."/>
            <person name="Qin Q."/>
        </authorList>
    </citation>
    <scope>NUCLEOTIDE SEQUENCE [LARGE SCALE GENOMIC DNA]</scope>
    <source>
        <strain evidence="3 4">IOZ07</strain>
    </source>
</reference>